<dbReference type="Gene3D" id="3.20.80.10">
    <property type="entry name" value="Regulatory factor, effector binding domain"/>
    <property type="match status" value="1"/>
</dbReference>
<evidence type="ECO:0000313" key="3">
    <source>
        <dbReference type="Proteomes" id="UP001596113"/>
    </source>
</evidence>
<dbReference type="InterPro" id="IPR053182">
    <property type="entry name" value="YobU-like_regulator"/>
</dbReference>
<accession>A0ABW0HQ35</accession>
<protein>
    <submittedName>
        <fullName evidence="2">GyrI-like domain-containing protein</fullName>
    </submittedName>
</protein>
<proteinExistence type="predicted"/>
<dbReference type="InterPro" id="IPR029442">
    <property type="entry name" value="GyrI-like"/>
</dbReference>
<dbReference type="SMART" id="SM00871">
    <property type="entry name" value="AraC_E_bind"/>
    <property type="match status" value="1"/>
</dbReference>
<gene>
    <name evidence="2" type="ORF">ACFPOF_05475</name>
</gene>
<sequence>MSVNPQFVRKKSFYLVGEDRYTANGISDIREAWDALHRRLEEIRSRVPSGALLGFEDYSRETQMKPGQFPEFHYIAAAEVERIEDVPGGMYAKEVPEATYAVFSYRGPISSLSGMFRYIYDEWFPSSGYKLDPKVQADFEYYTEQITDWSNASIEIYIPVVTLTGE</sequence>
<dbReference type="Pfam" id="PF06445">
    <property type="entry name" value="GyrI-like"/>
    <property type="match status" value="1"/>
</dbReference>
<evidence type="ECO:0000313" key="2">
    <source>
        <dbReference type="EMBL" id="MFC5402182.1"/>
    </source>
</evidence>
<dbReference type="RefSeq" id="WP_378130375.1">
    <property type="nucleotide sequence ID" value="NZ_JBHSMI010000009.1"/>
</dbReference>
<keyword evidence="3" id="KW-1185">Reference proteome</keyword>
<dbReference type="EMBL" id="JBHSMI010000009">
    <property type="protein sequence ID" value="MFC5402182.1"/>
    <property type="molecule type" value="Genomic_DNA"/>
</dbReference>
<organism evidence="2 3">
    <name type="scientific">Cohnella soli</name>
    <dbReference type="NCBI Taxonomy" id="425005"/>
    <lineage>
        <taxon>Bacteria</taxon>
        <taxon>Bacillati</taxon>
        <taxon>Bacillota</taxon>
        <taxon>Bacilli</taxon>
        <taxon>Bacillales</taxon>
        <taxon>Paenibacillaceae</taxon>
        <taxon>Cohnella</taxon>
    </lineage>
</organism>
<dbReference type="PANTHER" id="PTHR36444">
    <property type="entry name" value="TRANSCRIPTIONAL REGULATOR PROTEIN YOBU-RELATED"/>
    <property type="match status" value="1"/>
</dbReference>
<dbReference type="Proteomes" id="UP001596113">
    <property type="component" value="Unassembled WGS sequence"/>
</dbReference>
<evidence type="ECO:0000259" key="1">
    <source>
        <dbReference type="SMART" id="SM00871"/>
    </source>
</evidence>
<reference evidence="3" key="1">
    <citation type="journal article" date="2019" name="Int. J. Syst. Evol. Microbiol.">
        <title>The Global Catalogue of Microorganisms (GCM) 10K type strain sequencing project: providing services to taxonomists for standard genome sequencing and annotation.</title>
        <authorList>
            <consortium name="The Broad Institute Genomics Platform"/>
            <consortium name="The Broad Institute Genome Sequencing Center for Infectious Disease"/>
            <person name="Wu L."/>
            <person name="Ma J."/>
        </authorList>
    </citation>
    <scope>NUCLEOTIDE SEQUENCE [LARGE SCALE GENOMIC DNA]</scope>
    <source>
        <strain evidence="3">CGMCC 1.18575</strain>
    </source>
</reference>
<dbReference type="InterPro" id="IPR011256">
    <property type="entry name" value="Reg_factor_effector_dom_sf"/>
</dbReference>
<dbReference type="InterPro" id="IPR010499">
    <property type="entry name" value="AraC_E-bd"/>
</dbReference>
<feature type="domain" description="AraC effector-binding" evidence="1">
    <location>
        <begin position="3"/>
        <end position="161"/>
    </location>
</feature>
<dbReference type="PANTHER" id="PTHR36444:SF2">
    <property type="entry name" value="TRANSCRIPTIONAL REGULATOR PROTEIN YOBU-RELATED"/>
    <property type="match status" value="1"/>
</dbReference>
<comment type="caution">
    <text evidence="2">The sequence shown here is derived from an EMBL/GenBank/DDBJ whole genome shotgun (WGS) entry which is preliminary data.</text>
</comment>
<name>A0ABW0HQ35_9BACL</name>
<dbReference type="SUPFAM" id="SSF55136">
    <property type="entry name" value="Probable bacterial effector-binding domain"/>
    <property type="match status" value="1"/>
</dbReference>